<dbReference type="PANTHER" id="PTHR21047:SF2">
    <property type="entry name" value="THYMIDINE DIPHOSPHO-4-KETO-RHAMNOSE 3,5-EPIMERASE"/>
    <property type="match status" value="1"/>
</dbReference>
<dbReference type="PANTHER" id="PTHR21047">
    <property type="entry name" value="DTDP-6-DEOXY-D-GLUCOSE-3,5 EPIMERASE"/>
    <property type="match status" value="1"/>
</dbReference>
<dbReference type="SUPFAM" id="SSF51182">
    <property type="entry name" value="RmlC-like cupins"/>
    <property type="match status" value="1"/>
</dbReference>
<evidence type="ECO:0000256" key="4">
    <source>
        <dbReference type="ARBA" id="ARBA00019595"/>
    </source>
</evidence>
<name>A0ABQ1HPI3_9GAMM</name>
<proteinExistence type="predicted"/>
<sequence>MKLHPTPLPGLMLAQSASHDDERGRFQRVYCAGALAEAGHALPVSQANVSLTRGRGALRGLHFQHPPAGESKLVRCLRGRVFDVAVDLRAGSPTFLRWFGTELAGGDSLAMLIPAGFAHGFQVLGDEAEMLYFHSSPWSPGHEGGLRHDDPRLGIGWPLPVATLSDRDRGHPLLTPDFAGIEP</sequence>
<dbReference type="InterPro" id="IPR011051">
    <property type="entry name" value="RmlC_Cupin_sf"/>
</dbReference>
<reference evidence="9" key="1">
    <citation type="journal article" date="2019" name="Int. J. Syst. Evol. Microbiol.">
        <title>The Global Catalogue of Microorganisms (GCM) 10K type strain sequencing project: providing services to taxonomists for standard genome sequencing and annotation.</title>
        <authorList>
            <consortium name="The Broad Institute Genomics Platform"/>
            <consortium name="The Broad Institute Genome Sequencing Center for Infectious Disease"/>
            <person name="Wu L."/>
            <person name="Ma J."/>
        </authorList>
    </citation>
    <scope>NUCLEOTIDE SEQUENCE [LARGE SCALE GENOMIC DNA]</scope>
    <source>
        <strain evidence="9">CGMCC 1.15905</strain>
    </source>
</reference>
<dbReference type="Pfam" id="PF00908">
    <property type="entry name" value="dTDP_sugar_isom"/>
    <property type="match status" value="1"/>
</dbReference>
<dbReference type="EMBL" id="BMKC01000003">
    <property type="protein sequence ID" value="GGA85086.1"/>
    <property type="molecule type" value="Genomic_DNA"/>
</dbReference>
<comment type="function">
    <text evidence="2">Catalyzes the epimerization of the C3' and C5'positions of dTDP-6-deoxy-D-xylo-4-hexulose, forming dTDP-6-deoxy-L-lyxo-4-hexulose.</text>
</comment>
<dbReference type="InterPro" id="IPR014710">
    <property type="entry name" value="RmlC-like_jellyroll"/>
</dbReference>
<comment type="caution">
    <text evidence="8">The sequence shown here is derived from an EMBL/GenBank/DDBJ whole genome shotgun (WGS) entry which is preliminary data.</text>
</comment>
<evidence type="ECO:0000256" key="5">
    <source>
        <dbReference type="ARBA" id="ARBA00029758"/>
    </source>
</evidence>
<dbReference type="Proteomes" id="UP000623419">
    <property type="component" value="Unassembled WGS sequence"/>
</dbReference>
<protein>
    <recommendedName>
        <fullName evidence="4">dTDP-4-dehydrorhamnose 3,5-epimerase</fullName>
        <ecNumber evidence="3">5.1.3.13</ecNumber>
    </recommendedName>
    <alternativeName>
        <fullName evidence="6">Thymidine diphospho-4-keto-rhamnose 3,5-epimerase</fullName>
    </alternativeName>
    <alternativeName>
        <fullName evidence="5">dTDP-4-keto-6-deoxyglucose 3,5-epimerase</fullName>
    </alternativeName>
    <alternativeName>
        <fullName evidence="7">dTDP-6-deoxy-D-xylo-4-hexulose 3,5-epimerase</fullName>
    </alternativeName>
</protein>
<evidence type="ECO:0000256" key="3">
    <source>
        <dbReference type="ARBA" id="ARBA00012098"/>
    </source>
</evidence>
<evidence type="ECO:0000313" key="8">
    <source>
        <dbReference type="EMBL" id="GGA85086.1"/>
    </source>
</evidence>
<dbReference type="EC" id="5.1.3.13" evidence="3"/>
<dbReference type="RefSeq" id="WP_188664691.1">
    <property type="nucleotide sequence ID" value="NZ_BMKC01000003.1"/>
</dbReference>
<dbReference type="CDD" id="cd00438">
    <property type="entry name" value="cupin_RmlC"/>
    <property type="match status" value="1"/>
</dbReference>
<organism evidence="8 9">
    <name type="scientific">Arenimonas soli</name>
    <dbReference type="NCBI Taxonomy" id="2269504"/>
    <lineage>
        <taxon>Bacteria</taxon>
        <taxon>Pseudomonadati</taxon>
        <taxon>Pseudomonadota</taxon>
        <taxon>Gammaproteobacteria</taxon>
        <taxon>Lysobacterales</taxon>
        <taxon>Lysobacteraceae</taxon>
        <taxon>Arenimonas</taxon>
    </lineage>
</organism>
<gene>
    <name evidence="8" type="primary">rmlC</name>
    <name evidence="8" type="ORF">GCM10011521_24400</name>
</gene>
<dbReference type="InterPro" id="IPR000888">
    <property type="entry name" value="RmlC-like"/>
</dbReference>
<evidence type="ECO:0000256" key="2">
    <source>
        <dbReference type="ARBA" id="ARBA00001997"/>
    </source>
</evidence>
<dbReference type="Gene3D" id="2.60.120.10">
    <property type="entry name" value="Jelly Rolls"/>
    <property type="match status" value="1"/>
</dbReference>
<keyword evidence="9" id="KW-1185">Reference proteome</keyword>
<evidence type="ECO:0000256" key="6">
    <source>
        <dbReference type="ARBA" id="ARBA00031424"/>
    </source>
</evidence>
<evidence type="ECO:0000313" key="9">
    <source>
        <dbReference type="Proteomes" id="UP000623419"/>
    </source>
</evidence>
<evidence type="ECO:0000256" key="1">
    <source>
        <dbReference type="ARBA" id="ARBA00001298"/>
    </source>
</evidence>
<comment type="catalytic activity">
    <reaction evidence="1">
        <text>dTDP-4-dehydro-6-deoxy-alpha-D-glucose = dTDP-4-dehydro-beta-L-rhamnose</text>
        <dbReference type="Rhea" id="RHEA:16969"/>
        <dbReference type="ChEBI" id="CHEBI:57649"/>
        <dbReference type="ChEBI" id="CHEBI:62830"/>
        <dbReference type="EC" id="5.1.3.13"/>
    </reaction>
</comment>
<evidence type="ECO:0000256" key="7">
    <source>
        <dbReference type="ARBA" id="ARBA00033311"/>
    </source>
</evidence>
<accession>A0ABQ1HPI3</accession>